<evidence type="ECO:0000313" key="2">
    <source>
        <dbReference type="Proteomes" id="UP000286598"/>
    </source>
</evidence>
<dbReference type="GO" id="GO:0006261">
    <property type="term" value="P:DNA-templated DNA replication"/>
    <property type="evidence" value="ECO:0007669"/>
    <property type="project" value="TreeGrafter"/>
</dbReference>
<gene>
    <name evidence="1" type="ORF">DW060_05535</name>
</gene>
<evidence type="ECO:0000313" key="1">
    <source>
        <dbReference type="EMBL" id="RHK51152.1"/>
    </source>
</evidence>
<dbReference type="AlphaFoldDB" id="A0A415GNK8"/>
<comment type="caution">
    <text evidence="1">The sequence shown here is derived from an EMBL/GenBank/DDBJ whole genome shotgun (WGS) entry which is preliminary data.</text>
</comment>
<dbReference type="OrthoDB" id="9811073at2"/>
<dbReference type="Proteomes" id="UP000286598">
    <property type="component" value="Unassembled WGS sequence"/>
</dbReference>
<sequence>MTFEEVIGQDEAKQSLVKLIEEHRVPHAMLFCGPMGCGKKALALAFASRLLGDSQLLRQWQHPDLHFSFPTIKKPTMGSDHQPVSDDYAQEWRELLSDGAYFSIEQWMDAMGAENQQAIITGAESDRLSRRLSIKASQGGYKVCVMWLPERMNVTSANKILKLLEEPPQQTVFILVSEEPEKLLETIRSRTQRFDFKRISDEAIEQALTERRGIDTDTAHRIARIANGSWTAALDSLRAGNEASLFFDLFAMLMRYAYSKKVKELKKWSESVAAFGREKQKRMIVYFNRMVRESFMYNFRNPELNYMTANEEQFCTRFAPFINERNVMELNELFERALRDISQNANAKMVFFDIALQTIILITRKQQA</sequence>
<dbReference type="RefSeq" id="WP_118355092.1">
    <property type="nucleotide sequence ID" value="NZ_CAJLAM010000095.1"/>
</dbReference>
<dbReference type="PANTHER" id="PTHR11669:SF8">
    <property type="entry name" value="DNA POLYMERASE III SUBUNIT DELTA"/>
    <property type="match status" value="1"/>
</dbReference>
<protein>
    <submittedName>
        <fullName evidence="1">AAA family ATPase</fullName>
    </submittedName>
</protein>
<dbReference type="PANTHER" id="PTHR11669">
    <property type="entry name" value="REPLICATION FACTOR C / DNA POLYMERASE III GAMMA-TAU SUBUNIT"/>
    <property type="match status" value="1"/>
</dbReference>
<organism evidence="1 2">
    <name type="scientific">Leyella stercorea</name>
    <dbReference type="NCBI Taxonomy" id="363265"/>
    <lineage>
        <taxon>Bacteria</taxon>
        <taxon>Pseudomonadati</taxon>
        <taxon>Bacteroidota</taxon>
        <taxon>Bacteroidia</taxon>
        <taxon>Bacteroidales</taxon>
        <taxon>Prevotellaceae</taxon>
        <taxon>Leyella</taxon>
    </lineage>
</organism>
<dbReference type="InterPro" id="IPR027417">
    <property type="entry name" value="P-loop_NTPase"/>
</dbReference>
<dbReference type="Pfam" id="PF13177">
    <property type="entry name" value="DNA_pol3_delta2"/>
    <property type="match status" value="1"/>
</dbReference>
<name>A0A415GNK8_9BACT</name>
<dbReference type="InterPro" id="IPR050238">
    <property type="entry name" value="DNA_Rep/Repair_Clamp_Loader"/>
</dbReference>
<dbReference type="Gene3D" id="3.40.50.300">
    <property type="entry name" value="P-loop containing nucleotide triphosphate hydrolases"/>
    <property type="match status" value="1"/>
</dbReference>
<dbReference type="SUPFAM" id="SSF52540">
    <property type="entry name" value="P-loop containing nucleoside triphosphate hydrolases"/>
    <property type="match status" value="1"/>
</dbReference>
<keyword evidence="2" id="KW-1185">Reference proteome</keyword>
<reference evidence="1 2" key="1">
    <citation type="submission" date="2018-08" db="EMBL/GenBank/DDBJ databases">
        <title>A genome reference for cultivated species of the human gut microbiota.</title>
        <authorList>
            <person name="Zou Y."/>
            <person name="Xue W."/>
            <person name="Luo G."/>
        </authorList>
    </citation>
    <scope>NUCLEOTIDE SEQUENCE [LARGE SCALE GENOMIC DNA]</scope>
    <source>
        <strain evidence="1 2">AF42-9</strain>
    </source>
</reference>
<accession>A0A415GNK8</accession>
<dbReference type="EMBL" id="QRNO01000020">
    <property type="protein sequence ID" value="RHK51152.1"/>
    <property type="molecule type" value="Genomic_DNA"/>
</dbReference>
<proteinExistence type="predicted"/>